<evidence type="ECO:0000256" key="2">
    <source>
        <dbReference type="ARBA" id="ARBA00022759"/>
    </source>
</evidence>
<reference evidence="7" key="1">
    <citation type="submission" date="2016-08" db="EMBL/GenBank/DDBJ databases">
        <authorList>
            <person name="Seilhamer J.J."/>
        </authorList>
    </citation>
    <scope>NUCLEOTIDE SEQUENCE</scope>
    <source>
        <strain evidence="7">86-1</strain>
    </source>
</reference>
<evidence type="ECO:0000256" key="4">
    <source>
        <dbReference type="SAM" id="MobiDB-lite"/>
    </source>
</evidence>
<protein>
    <submittedName>
        <fullName evidence="7">Nuclease (SNase domain protein)</fullName>
    </submittedName>
</protein>
<dbReference type="EMBL" id="FMJC01000001">
    <property type="protein sequence ID" value="SCM70540.1"/>
    <property type="molecule type" value="Genomic_DNA"/>
</dbReference>
<dbReference type="InterPro" id="IPR035451">
    <property type="entry name" value="Ada-like_dom_sf"/>
</dbReference>
<dbReference type="InterPro" id="IPR016071">
    <property type="entry name" value="Staphylococal_nuclease_OB-fold"/>
</dbReference>
<keyword evidence="2" id="KW-0255">Endonuclease</keyword>
<dbReference type="SMART" id="SM00318">
    <property type="entry name" value="SNc"/>
    <property type="match status" value="1"/>
</dbReference>
<dbReference type="Pfam" id="PF00565">
    <property type="entry name" value="SNase"/>
    <property type="match status" value="1"/>
</dbReference>
<keyword evidence="5" id="KW-0812">Transmembrane</keyword>
<dbReference type="InterPro" id="IPR035437">
    <property type="entry name" value="SNase_OB-fold_sf"/>
</dbReference>
<evidence type="ECO:0000256" key="1">
    <source>
        <dbReference type="ARBA" id="ARBA00022722"/>
    </source>
</evidence>
<proteinExistence type="predicted"/>
<accession>A0A212KZ37</accession>
<dbReference type="PROSITE" id="PS50830">
    <property type="entry name" value="TNASE_3"/>
    <property type="match status" value="1"/>
</dbReference>
<dbReference type="Gene3D" id="2.40.50.90">
    <property type="match status" value="1"/>
</dbReference>
<dbReference type="GO" id="GO:0004519">
    <property type="term" value="F:endonuclease activity"/>
    <property type="evidence" value="ECO:0007669"/>
    <property type="project" value="UniProtKB-KW"/>
</dbReference>
<keyword evidence="3" id="KW-0378">Hydrolase</keyword>
<dbReference type="SUPFAM" id="SSF50199">
    <property type="entry name" value="Staphylococcal nuclease"/>
    <property type="match status" value="1"/>
</dbReference>
<feature type="domain" description="TNase-like" evidence="6">
    <location>
        <begin position="172"/>
        <end position="303"/>
    </location>
</feature>
<name>A0A212KZ37_9BACT</name>
<dbReference type="PANTHER" id="PTHR12302">
    <property type="entry name" value="EBNA2 BINDING PROTEIN P100"/>
    <property type="match status" value="1"/>
</dbReference>
<sequence>MRQAAPASWPRRTAGFTVLTILKGWHDAATFSHMQQDTIVIVSALRRFGRLYSAPRFFGLLCLLALLPLLSLSPVACAWAQTQQQAAAPTPADAALDTAGTAASTIPNNADGPRDATAAVTNAAEVEVSPVEPAAAAEPDSTAPAAADAAPAPQTAPTTQAASPGPEAPPLPQPLGLVATCFDGDTLKLTDRRVVRLAGIDAPELAKGDRKGQLFAREARGQLTTLTQGQQVKLLQAGVKHRDLYGRILAEVLLPDGRSLNEIMVRNGAAYFYPHRDLNPQLQERLRNLQHEAIAERRGMWGFLLSQPVAKNTYLGNKESLRFFPSDCAEAQKIRPRNRVYFGNLMDAFMAGYAPARICPFWPVTP</sequence>
<evidence type="ECO:0000256" key="5">
    <source>
        <dbReference type="SAM" id="Phobius"/>
    </source>
</evidence>
<dbReference type="GO" id="GO:0016787">
    <property type="term" value="F:hydrolase activity"/>
    <property type="evidence" value="ECO:0007669"/>
    <property type="project" value="UniProtKB-KW"/>
</dbReference>
<dbReference type="AlphaFoldDB" id="A0A212KZ37"/>
<gene>
    <name evidence="7" type="ORF">KL86DES1_10469</name>
</gene>
<dbReference type="PANTHER" id="PTHR12302:SF3">
    <property type="entry name" value="SERINE_THREONINE-PROTEIN KINASE 31"/>
    <property type="match status" value="1"/>
</dbReference>
<feature type="region of interest" description="Disordered" evidence="4">
    <location>
        <begin position="127"/>
        <end position="176"/>
    </location>
</feature>
<keyword evidence="5" id="KW-0472">Membrane</keyword>
<dbReference type="SUPFAM" id="SSF57884">
    <property type="entry name" value="Ada DNA repair protein, N-terminal domain (N-Ada 10)"/>
    <property type="match status" value="1"/>
</dbReference>
<feature type="transmembrane region" description="Helical" evidence="5">
    <location>
        <begin position="57"/>
        <end position="81"/>
    </location>
</feature>
<evidence type="ECO:0000259" key="6">
    <source>
        <dbReference type="PROSITE" id="PS50830"/>
    </source>
</evidence>
<keyword evidence="5" id="KW-1133">Transmembrane helix</keyword>
<organism evidence="7">
    <name type="scientific">uncultured Desulfovibrio sp</name>
    <dbReference type="NCBI Taxonomy" id="167968"/>
    <lineage>
        <taxon>Bacteria</taxon>
        <taxon>Pseudomonadati</taxon>
        <taxon>Thermodesulfobacteriota</taxon>
        <taxon>Desulfovibrionia</taxon>
        <taxon>Desulfovibrionales</taxon>
        <taxon>Desulfovibrionaceae</taxon>
        <taxon>Desulfovibrio</taxon>
        <taxon>environmental samples</taxon>
    </lineage>
</organism>
<evidence type="ECO:0000256" key="3">
    <source>
        <dbReference type="ARBA" id="ARBA00022801"/>
    </source>
</evidence>
<evidence type="ECO:0000313" key="7">
    <source>
        <dbReference type="EMBL" id="SCM70540.1"/>
    </source>
</evidence>
<keyword evidence="1" id="KW-0540">Nuclease</keyword>
<feature type="compositionally biased region" description="Low complexity" evidence="4">
    <location>
        <begin position="127"/>
        <end position="165"/>
    </location>
</feature>